<dbReference type="RefSeq" id="WP_244759530.1">
    <property type="nucleotide sequence ID" value="NZ_JALJCJ010000001.1"/>
</dbReference>
<accession>A0ABT8XIM4</accession>
<organism evidence="1 2">
    <name type="scientific">Shinella curvata</name>
    <dbReference type="NCBI Taxonomy" id="1817964"/>
    <lineage>
        <taxon>Bacteria</taxon>
        <taxon>Pseudomonadati</taxon>
        <taxon>Pseudomonadota</taxon>
        <taxon>Alphaproteobacteria</taxon>
        <taxon>Hyphomicrobiales</taxon>
        <taxon>Rhizobiaceae</taxon>
        <taxon>Shinella</taxon>
    </lineage>
</organism>
<evidence type="ECO:0000313" key="2">
    <source>
        <dbReference type="Proteomes" id="UP001177080"/>
    </source>
</evidence>
<dbReference type="Proteomes" id="UP001177080">
    <property type="component" value="Unassembled WGS sequence"/>
</dbReference>
<sequence>MQAKNFDASMPADLIRHYKPLAIRAVVAACSIRAERSESAAERMMLHGASEFDDAPFRDEPAPAFIR</sequence>
<gene>
    <name evidence="1" type="ORF">GB928_020575</name>
</gene>
<protein>
    <submittedName>
        <fullName evidence="1">Uncharacterized protein</fullName>
    </submittedName>
</protein>
<proteinExistence type="predicted"/>
<reference evidence="1" key="1">
    <citation type="submission" date="2022-04" db="EMBL/GenBank/DDBJ databases">
        <title>Shinella lacus sp. nov., a novel member of the genus Shinella from water.</title>
        <authorList>
            <person name="Deng Y."/>
        </authorList>
    </citation>
    <scope>NUCLEOTIDE SEQUENCE</scope>
    <source>
        <strain evidence="1">JCM 31239</strain>
    </source>
</reference>
<dbReference type="EMBL" id="WHSC02000009">
    <property type="protein sequence ID" value="MDO6123596.1"/>
    <property type="molecule type" value="Genomic_DNA"/>
</dbReference>
<name>A0ABT8XIM4_9HYPH</name>
<keyword evidence="2" id="KW-1185">Reference proteome</keyword>
<comment type="caution">
    <text evidence="1">The sequence shown here is derived from an EMBL/GenBank/DDBJ whole genome shotgun (WGS) entry which is preliminary data.</text>
</comment>
<evidence type="ECO:0000313" key="1">
    <source>
        <dbReference type="EMBL" id="MDO6123596.1"/>
    </source>
</evidence>